<dbReference type="InterPro" id="IPR019734">
    <property type="entry name" value="TPR_rpt"/>
</dbReference>
<keyword evidence="1" id="KW-0131">Cell cycle</keyword>
<keyword evidence="6" id="KW-1185">Reference proteome</keyword>
<feature type="compositionally biased region" description="Low complexity" evidence="3">
    <location>
        <begin position="130"/>
        <end position="141"/>
    </location>
</feature>
<comment type="similarity">
    <text evidence="1">Belongs to the CpoB family.</text>
</comment>
<dbReference type="NCBIfam" id="TIGR02795">
    <property type="entry name" value="tol_pal_ybgF"/>
    <property type="match status" value="1"/>
</dbReference>
<dbReference type="InterPro" id="IPR011990">
    <property type="entry name" value="TPR-like_helical_dom_sf"/>
</dbReference>
<dbReference type="SMART" id="SM00028">
    <property type="entry name" value="TPR"/>
    <property type="match status" value="2"/>
</dbReference>
<feature type="signal peptide" evidence="1">
    <location>
        <begin position="1"/>
        <end position="20"/>
    </location>
</feature>
<dbReference type="Pfam" id="PF13432">
    <property type="entry name" value="TPR_16"/>
    <property type="match status" value="1"/>
</dbReference>
<feature type="repeat" description="TPR" evidence="2">
    <location>
        <begin position="220"/>
        <end position="253"/>
    </location>
</feature>
<dbReference type="InterPro" id="IPR014162">
    <property type="entry name" value="CpoB_C"/>
</dbReference>
<dbReference type="SUPFAM" id="SSF48452">
    <property type="entry name" value="TPR-like"/>
    <property type="match status" value="1"/>
</dbReference>
<keyword evidence="2" id="KW-0802">TPR repeat</keyword>
<feature type="coiled-coil region" evidence="1">
    <location>
        <begin position="63"/>
        <end position="90"/>
    </location>
</feature>
<comment type="subcellular location">
    <subcellularLocation>
        <location evidence="1">Periplasm</location>
    </subcellularLocation>
</comment>
<dbReference type="STRING" id="1429083.GCA_001885685_02131"/>
<dbReference type="InterPro" id="IPR034706">
    <property type="entry name" value="CpoB"/>
</dbReference>
<comment type="function">
    <text evidence="1">Mediates coordination of peptidoglycan synthesis and outer membrane constriction during cell division.</text>
</comment>
<keyword evidence="1" id="KW-0132">Cell division</keyword>
<accession>A0A1H7PTP0</accession>
<dbReference type="Pfam" id="PF13174">
    <property type="entry name" value="TPR_6"/>
    <property type="match status" value="1"/>
</dbReference>
<dbReference type="InterPro" id="IPR032519">
    <property type="entry name" value="YbgF_tri"/>
</dbReference>
<evidence type="ECO:0000313" key="6">
    <source>
        <dbReference type="Proteomes" id="UP000185766"/>
    </source>
</evidence>
<proteinExistence type="inferred from homology"/>
<protein>
    <recommendedName>
        <fullName evidence="1">Cell division coordinator CpoB</fullName>
    </recommendedName>
</protein>
<dbReference type="GO" id="GO:0030288">
    <property type="term" value="C:outer membrane-bounded periplasmic space"/>
    <property type="evidence" value="ECO:0007669"/>
    <property type="project" value="UniProtKB-UniRule"/>
</dbReference>
<organism evidence="5 6">
    <name type="scientific">Atopomonas hussainii</name>
    <dbReference type="NCBI Taxonomy" id="1429083"/>
    <lineage>
        <taxon>Bacteria</taxon>
        <taxon>Pseudomonadati</taxon>
        <taxon>Pseudomonadota</taxon>
        <taxon>Gammaproteobacteria</taxon>
        <taxon>Pseudomonadales</taxon>
        <taxon>Pseudomonadaceae</taxon>
        <taxon>Atopomonas</taxon>
    </lineage>
</organism>
<dbReference type="PROSITE" id="PS50005">
    <property type="entry name" value="TPR"/>
    <property type="match status" value="1"/>
</dbReference>
<evidence type="ECO:0000313" key="5">
    <source>
        <dbReference type="EMBL" id="SEL38625.1"/>
    </source>
</evidence>
<keyword evidence="1" id="KW-0574">Periplasm</keyword>
<dbReference type="RefSeq" id="WP_074868874.1">
    <property type="nucleotide sequence ID" value="NZ_FOAS01000011.1"/>
</dbReference>
<dbReference type="Pfam" id="PF16331">
    <property type="entry name" value="TolA_bind_tri"/>
    <property type="match status" value="1"/>
</dbReference>
<dbReference type="Gene3D" id="1.20.5.110">
    <property type="match status" value="1"/>
</dbReference>
<evidence type="ECO:0000256" key="3">
    <source>
        <dbReference type="SAM" id="MobiDB-lite"/>
    </source>
</evidence>
<keyword evidence="1" id="KW-0175">Coiled coil</keyword>
<feature type="region of interest" description="Disordered" evidence="3">
    <location>
        <begin position="97"/>
        <end position="142"/>
    </location>
</feature>
<feature type="chain" id="PRO_5010389526" description="Cell division coordinator CpoB" evidence="1">
    <location>
        <begin position="21"/>
        <end position="265"/>
    </location>
</feature>
<dbReference type="AlphaFoldDB" id="A0A1H7PTP0"/>
<evidence type="ECO:0000256" key="2">
    <source>
        <dbReference type="PROSITE-ProRule" id="PRU00339"/>
    </source>
</evidence>
<dbReference type="EMBL" id="FOAS01000011">
    <property type="protein sequence ID" value="SEL38625.1"/>
    <property type="molecule type" value="Genomic_DNA"/>
</dbReference>
<dbReference type="HAMAP" id="MF_02066">
    <property type="entry name" value="CpoB"/>
    <property type="match status" value="1"/>
</dbReference>
<dbReference type="GO" id="GO:0043093">
    <property type="term" value="P:FtsZ-dependent cytokinesis"/>
    <property type="evidence" value="ECO:0007669"/>
    <property type="project" value="UniProtKB-UniRule"/>
</dbReference>
<keyword evidence="1" id="KW-0732">Signal</keyword>
<name>A0A1H7PTP0_9GAMM</name>
<gene>
    <name evidence="1" type="primary">cpoB</name>
    <name evidence="5" type="ORF">SAMN05216214_111123</name>
</gene>
<sequence length="265" mass="28380" precursor="true">MSLTRNVLFTAALLPLLAQAEVQVVDNSAQLGGYANNAYGNNTAYAGGPATAPSAQGGLFLQLQQMEQELTRLRGMVEEQQYKIQQLERDSKERYDDLNSRLGSGAPVAPVQAGSGAVDASQAPTPPVAQQPAPAANAAPADPEKEKLYYEAAFDLIKNKDFDNAIKAFNAFLRKYPQSAYAGNAQYWLGEVHLAQGSLQDAGKAFALVNQNYASHAKVSDALYKLGVVEQRLGNADRARTIFQQVAAQYPSSSAAGLAKRELGQ</sequence>
<evidence type="ECO:0000259" key="4">
    <source>
        <dbReference type="Pfam" id="PF16331"/>
    </source>
</evidence>
<reference evidence="5 6" key="1">
    <citation type="submission" date="2016-10" db="EMBL/GenBank/DDBJ databases">
        <authorList>
            <person name="de Groot N.N."/>
        </authorList>
    </citation>
    <scope>NUCLEOTIDE SEQUENCE [LARGE SCALE GENOMIC DNA]</scope>
    <source>
        <strain evidence="5 6">JCM 19513</strain>
    </source>
</reference>
<feature type="domain" description="YbgF trimerisation" evidence="4">
    <location>
        <begin position="59"/>
        <end position="106"/>
    </location>
</feature>
<evidence type="ECO:0000256" key="1">
    <source>
        <dbReference type="HAMAP-Rule" id="MF_02066"/>
    </source>
</evidence>
<dbReference type="GO" id="GO:0070206">
    <property type="term" value="P:protein trimerization"/>
    <property type="evidence" value="ECO:0007669"/>
    <property type="project" value="InterPro"/>
</dbReference>
<dbReference type="Gene3D" id="1.25.40.10">
    <property type="entry name" value="Tetratricopeptide repeat domain"/>
    <property type="match status" value="1"/>
</dbReference>
<dbReference type="Proteomes" id="UP000185766">
    <property type="component" value="Unassembled WGS sequence"/>
</dbReference>